<dbReference type="PROSITE" id="PS50262">
    <property type="entry name" value="G_PROTEIN_RECEP_F1_2"/>
    <property type="match status" value="1"/>
</dbReference>
<evidence type="ECO:0000313" key="15">
    <source>
        <dbReference type="Proteomes" id="UP000245119"/>
    </source>
</evidence>
<feature type="transmembrane region" description="Helical" evidence="12">
    <location>
        <begin position="185"/>
        <end position="206"/>
    </location>
</feature>
<protein>
    <recommendedName>
        <fullName evidence="13">G-protein coupled receptors family 1 profile domain-containing protein</fullName>
    </recommendedName>
</protein>
<feature type="transmembrane region" description="Helical" evidence="12">
    <location>
        <begin position="375"/>
        <end position="397"/>
    </location>
</feature>
<evidence type="ECO:0000256" key="3">
    <source>
        <dbReference type="ARBA" id="ARBA00022475"/>
    </source>
</evidence>
<comment type="subcellular location">
    <subcellularLocation>
        <location evidence="1">Cell membrane</location>
        <topology evidence="1">Multi-pass membrane protein</topology>
    </subcellularLocation>
</comment>
<evidence type="ECO:0000313" key="14">
    <source>
        <dbReference type="EMBL" id="PVD23648.1"/>
    </source>
</evidence>
<dbReference type="Proteomes" id="UP000245119">
    <property type="component" value="Linkage Group LG10"/>
</dbReference>
<feature type="compositionally biased region" description="Polar residues" evidence="11">
    <location>
        <begin position="245"/>
        <end position="255"/>
    </location>
</feature>
<evidence type="ECO:0000256" key="9">
    <source>
        <dbReference type="ARBA" id="ARBA00023224"/>
    </source>
</evidence>
<keyword evidence="5 12" id="KW-1133">Transmembrane helix</keyword>
<evidence type="ECO:0000256" key="6">
    <source>
        <dbReference type="ARBA" id="ARBA00023040"/>
    </source>
</evidence>
<dbReference type="InterPro" id="IPR000276">
    <property type="entry name" value="GPCR_Rhodpsn"/>
</dbReference>
<dbReference type="EMBL" id="PZQS01000010">
    <property type="protein sequence ID" value="PVD23648.1"/>
    <property type="molecule type" value="Genomic_DNA"/>
</dbReference>
<sequence>MNNISDSRLVGDKIHPAVEIFLASVGFLVLFCGIVGNGFLLVVLGTQRSMWQVHNVFIANLALADLVVVCTGPPFVTMDFVLGYYPVANDFHCQVNGFVVCLSYSVSVLSLVSISFNRYMKVCHSQLFLRLFSLKKSIAACGLLWLAAMILNIPLLAGKPPYGYDKGSHHCSARSQARSLDYGTLAMSTHLVFPTFAIAFFNIAIFRHWRQSTKRLKTNRPDNVTNSGATQKAFSKSTHARNDKQTNPGNIQGTSLQSIDNENLYAHHTIPEIKVDFSESSTSSQLDLVQFASSASPKGSLLVLLHKKALGGKRDESGKSATDNVSGQKKKSPISRSEMALIRSLLVIAICLLLLYTPFAVCIFIDFFVPVQTEVMATASMLLFVNCSINWIIYGAMNTSFRKAYKLTLLVCCPWQQKQTLAQPESSCSKDNNLTDTSFTVTSQSQSAQTSVSQSSIQ</sequence>
<dbReference type="PANTHER" id="PTHR24228">
    <property type="entry name" value="B2 BRADYKININ RECEPTOR/ANGIOTENSIN II RECEPTOR"/>
    <property type="match status" value="1"/>
</dbReference>
<reference evidence="14 15" key="1">
    <citation type="submission" date="2018-04" db="EMBL/GenBank/DDBJ databases">
        <title>The genome of golden apple snail Pomacea canaliculata provides insight into stress tolerance and invasive adaptation.</title>
        <authorList>
            <person name="Liu C."/>
            <person name="Liu B."/>
            <person name="Ren Y."/>
            <person name="Zhang Y."/>
            <person name="Wang H."/>
            <person name="Li S."/>
            <person name="Jiang F."/>
            <person name="Yin L."/>
            <person name="Zhang G."/>
            <person name="Qian W."/>
            <person name="Fan W."/>
        </authorList>
    </citation>
    <scope>NUCLEOTIDE SEQUENCE [LARGE SCALE GENOMIC DNA]</scope>
    <source>
        <strain evidence="14">SZHN2017</strain>
        <tissue evidence="14">Muscle</tissue>
    </source>
</reference>
<evidence type="ECO:0000256" key="10">
    <source>
        <dbReference type="RuleBase" id="RU000688"/>
    </source>
</evidence>
<evidence type="ECO:0000256" key="8">
    <source>
        <dbReference type="ARBA" id="ARBA00023170"/>
    </source>
</evidence>
<keyword evidence="7 12" id="KW-0472">Membrane</keyword>
<dbReference type="InterPro" id="IPR000611">
    <property type="entry name" value="NPY_rcpt"/>
</dbReference>
<dbReference type="PANTHER" id="PTHR24228:SF75">
    <property type="entry name" value="G-PROTEIN COUPLED RECEPTORS FAMILY 1 PROFILE DOMAIN-CONTAINING PROTEIN"/>
    <property type="match status" value="1"/>
</dbReference>
<feature type="transmembrane region" description="Helical" evidence="12">
    <location>
        <begin position="95"/>
        <end position="116"/>
    </location>
</feature>
<accession>A0A2T7NR64</accession>
<keyword evidence="15" id="KW-1185">Reference proteome</keyword>
<comment type="similarity">
    <text evidence="2 10">Belongs to the G-protein coupled receptor 1 family.</text>
</comment>
<dbReference type="OMA" id="HARNDKQ"/>
<comment type="caution">
    <text evidence="14">The sequence shown here is derived from an EMBL/GenBank/DDBJ whole genome shotgun (WGS) entry which is preliminary data.</text>
</comment>
<dbReference type="STRING" id="400727.A0A2T7NR64"/>
<feature type="domain" description="G-protein coupled receptors family 1 profile" evidence="13">
    <location>
        <begin position="36"/>
        <end position="394"/>
    </location>
</feature>
<organism evidence="14 15">
    <name type="scientific">Pomacea canaliculata</name>
    <name type="common">Golden apple snail</name>
    <dbReference type="NCBI Taxonomy" id="400727"/>
    <lineage>
        <taxon>Eukaryota</taxon>
        <taxon>Metazoa</taxon>
        <taxon>Spiralia</taxon>
        <taxon>Lophotrochozoa</taxon>
        <taxon>Mollusca</taxon>
        <taxon>Gastropoda</taxon>
        <taxon>Caenogastropoda</taxon>
        <taxon>Architaenioglossa</taxon>
        <taxon>Ampullarioidea</taxon>
        <taxon>Ampullariidae</taxon>
        <taxon>Pomacea</taxon>
    </lineage>
</organism>
<name>A0A2T7NR64_POMCA</name>
<dbReference type="AlphaFoldDB" id="A0A2T7NR64"/>
<dbReference type="PROSITE" id="PS00237">
    <property type="entry name" value="G_PROTEIN_RECEP_F1_1"/>
    <property type="match status" value="1"/>
</dbReference>
<feature type="transmembrane region" description="Helical" evidence="12">
    <location>
        <begin position="137"/>
        <end position="157"/>
    </location>
</feature>
<evidence type="ECO:0000256" key="5">
    <source>
        <dbReference type="ARBA" id="ARBA00022989"/>
    </source>
</evidence>
<evidence type="ECO:0000256" key="7">
    <source>
        <dbReference type="ARBA" id="ARBA00023136"/>
    </source>
</evidence>
<dbReference type="InterPro" id="IPR017452">
    <property type="entry name" value="GPCR_Rhodpsn_7TM"/>
</dbReference>
<evidence type="ECO:0000256" key="12">
    <source>
        <dbReference type="SAM" id="Phobius"/>
    </source>
</evidence>
<dbReference type="PRINTS" id="PR01012">
    <property type="entry name" value="NRPEPTIDEYR"/>
</dbReference>
<keyword evidence="3" id="KW-1003">Cell membrane</keyword>
<dbReference type="PRINTS" id="PR00237">
    <property type="entry name" value="GPCRRHODOPSN"/>
</dbReference>
<dbReference type="GO" id="GO:0005886">
    <property type="term" value="C:plasma membrane"/>
    <property type="evidence" value="ECO:0007669"/>
    <property type="project" value="UniProtKB-SubCell"/>
</dbReference>
<keyword evidence="6 10" id="KW-0297">G-protein coupled receptor</keyword>
<gene>
    <name evidence="14" type="ORF">C0Q70_16921</name>
</gene>
<evidence type="ECO:0000256" key="11">
    <source>
        <dbReference type="SAM" id="MobiDB-lite"/>
    </source>
</evidence>
<feature type="region of interest" description="Disordered" evidence="11">
    <location>
        <begin position="217"/>
        <end position="255"/>
    </location>
</feature>
<keyword evidence="9 10" id="KW-0807">Transducer</keyword>
<keyword evidence="4 10" id="KW-0812">Transmembrane</keyword>
<dbReference type="GO" id="GO:0004983">
    <property type="term" value="F:neuropeptide Y receptor activity"/>
    <property type="evidence" value="ECO:0007669"/>
    <property type="project" value="InterPro"/>
</dbReference>
<feature type="transmembrane region" description="Helical" evidence="12">
    <location>
        <begin position="56"/>
        <end position="75"/>
    </location>
</feature>
<evidence type="ECO:0000256" key="4">
    <source>
        <dbReference type="ARBA" id="ARBA00022692"/>
    </source>
</evidence>
<evidence type="ECO:0000256" key="1">
    <source>
        <dbReference type="ARBA" id="ARBA00004651"/>
    </source>
</evidence>
<evidence type="ECO:0000259" key="13">
    <source>
        <dbReference type="PROSITE" id="PS50262"/>
    </source>
</evidence>
<feature type="transmembrane region" description="Helical" evidence="12">
    <location>
        <begin position="340"/>
        <end position="369"/>
    </location>
</feature>
<evidence type="ECO:0000256" key="2">
    <source>
        <dbReference type="ARBA" id="ARBA00010663"/>
    </source>
</evidence>
<dbReference type="CDD" id="cd00637">
    <property type="entry name" value="7tm_classA_rhodopsin-like"/>
    <property type="match status" value="1"/>
</dbReference>
<dbReference type="SUPFAM" id="SSF81321">
    <property type="entry name" value="Family A G protein-coupled receptor-like"/>
    <property type="match status" value="1"/>
</dbReference>
<dbReference type="Pfam" id="PF00001">
    <property type="entry name" value="7tm_1"/>
    <property type="match status" value="1"/>
</dbReference>
<feature type="transmembrane region" description="Helical" evidence="12">
    <location>
        <begin position="20"/>
        <end position="44"/>
    </location>
</feature>
<keyword evidence="8 10" id="KW-0675">Receptor</keyword>
<feature type="compositionally biased region" description="Polar residues" evidence="11">
    <location>
        <begin position="221"/>
        <end position="237"/>
    </location>
</feature>
<proteinExistence type="inferred from homology"/>
<dbReference type="Gene3D" id="1.20.1070.10">
    <property type="entry name" value="Rhodopsin 7-helix transmembrane proteins"/>
    <property type="match status" value="1"/>
</dbReference>
<dbReference type="OrthoDB" id="6141330at2759"/>